<evidence type="ECO:0000256" key="2">
    <source>
        <dbReference type="ARBA" id="ARBA00022729"/>
    </source>
</evidence>
<dbReference type="Gene3D" id="2.70.130.10">
    <property type="entry name" value="Mannose-6-phosphate receptor binding domain"/>
    <property type="match status" value="1"/>
</dbReference>
<dbReference type="CDD" id="cd00112">
    <property type="entry name" value="LDLa"/>
    <property type="match status" value="1"/>
</dbReference>
<accession>A0AA48L390</accession>
<dbReference type="GeneID" id="85495015"/>
<dbReference type="Proteomes" id="UP001233271">
    <property type="component" value="Chromosome 3"/>
</dbReference>
<evidence type="ECO:0000259" key="7">
    <source>
        <dbReference type="PROSITE" id="PS51914"/>
    </source>
</evidence>
<sequence>MLDTQSRGSRYLHSVHLHLGRDRRDAVHRCTMKYIALIAILPALAAAEHVRGVDPAFEDKYAPSLSDFTCLDGSKSIPMSSVNDDYCDCPDGSDEPGTSACEGRPHAYFYCRNDGHIPARILSSRVNDGVCDEACCDGSDEWASGACPNRCHDIAKAHKERIEREGKIRRTGAKIRGTYVAFAQKEKKRLQDEIAAKRVEIVNCERQVADTKAALENAEAQSRDDLERKKSSPLYKALEEHRDAVKRLRDQLQATQDDLGTVLGILDELAKGYNPNGQDMAVKAAVVGYKELIGSVETPEAADGEEKETPEAKLNTVRSPDEHLSGFDIDRVVNVDLESLLVDNVNDDDDDSLLYRLEEYIPDSMYEYYFSAREALVGALTSMGVLKKTAIINDGPHVAAARERFNAAERELNTVRSAITSAEETLELIGNKHWFGPDGEWKKLDGTCVDTVAGDYTYELCFFGRATQKSNKDHSSNNLGHFVEWNNAAQPGEYAYYTKMAFRNGAKCWNGPMRSVNVELECGKENALLVITEPEKCEYNFKATSPALCWPLEEVGKAAPKENTQEEVSKDDAVKDEL</sequence>
<keyword evidence="9" id="KW-1185">Reference proteome</keyword>
<feature type="domain" description="MRH" evidence="7">
    <location>
        <begin position="446"/>
        <end position="551"/>
    </location>
</feature>
<dbReference type="InterPro" id="IPR036607">
    <property type="entry name" value="PRKCSH"/>
</dbReference>
<dbReference type="InterPro" id="IPR009011">
    <property type="entry name" value="Man6P_isomerase_rcpt-bd_dom_sf"/>
</dbReference>
<dbReference type="InterPro" id="IPR036055">
    <property type="entry name" value="LDL_receptor-like_sf"/>
</dbReference>
<keyword evidence="5" id="KW-0175">Coiled coil</keyword>
<keyword evidence="4" id="KW-1015">Disulfide bond</keyword>
<dbReference type="InterPro" id="IPR002172">
    <property type="entry name" value="LDrepeatLR_classA_rpt"/>
</dbReference>
<reference evidence="8" key="1">
    <citation type="journal article" date="2023" name="BMC Genomics">
        <title>Chromosome-level genome assemblies of Cutaneotrichosporon spp. (Trichosporonales, Basidiomycota) reveal imbalanced evolution between nucleotide sequences and chromosome synteny.</title>
        <authorList>
            <person name="Kobayashi Y."/>
            <person name="Kayamori A."/>
            <person name="Aoki K."/>
            <person name="Shiwa Y."/>
            <person name="Matsutani M."/>
            <person name="Fujita N."/>
            <person name="Sugita T."/>
            <person name="Iwasaki W."/>
            <person name="Tanaka N."/>
            <person name="Takashima M."/>
        </authorList>
    </citation>
    <scope>NUCLEOTIDE SEQUENCE</scope>
    <source>
        <strain evidence="8">HIS019</strain>
    </source>
</reference>
<dbReference type="InterPro" id="IPR039794">
    <property type="entry name" value="Gtb1-like"/>
</dbReference>
<dbReference type="Pfam" id="PF12999">
    <property type="entry name" value="PRKCSH-like"/>
    <property type="match status" value="1"/>
</dbReference>
<dbReference type="EMBL" id="AP028214">
    <property type="protein sequence ID" value="BEI91145.1"/>
    <property type="molecule type" value="Genomic_DNA"/>
</dbReference>
<dbReference type="GO" id="GO:0006491">
    <property type="term" value="P:N-glycan processing"/>
    <property type="evidence" value="ECO:0007669"/>
    <property type="project" value="TreeGrafter"/>
</dbReference>
<dbReference type="RefSeq" id="XP_060456410.1">
    <property type="nucleotide sequence ID" value="XM_060599747.1"/>
</dbReference>
<dbReference type="PROSITE" id="PS51914">
    <property type="entry name" value="MRH"/>
    <property type="match status" value="1"/>
</dbReference>
<evidence type="ECO:0000313" key="8">
    <source>
        <dbReference type="EMBL" id="BEI91145.1"/>
    </source>
</evidence>
<dbReference type="PANTHER" id="PTHR12630">
    <property type="entry name" value="N-LINKED OLIGOSACCHARIDE PROCESSING"/>
    <property type="match status" value="1"/>
</dbReference>
<keyword evidence="2" id="KW-0732">Signal</keyword>
<evidence type="ECO:0000256" key="4">
    <source>
        <dbReference type="ARBA" id="ARBA00023157"/>
    </source>
</evidence>
<feature type="region of interest" description="Disordered" evidence="6">
    <location>
        <begin position="559"/>
        <end position="578"/>
    </location>
</feature>
<feature type="coiled-coil region" evidence="5">
    <location>
        <begin position="398"/>
        <end position="425"/>
    </location>
</feature>
<dbReference type="Pfam" id="PF13015">
    <property type="entry name" value="PRKCSH_1"/>
    <property type="match status" value="1"/>
</dbReference>
<protein>
    <recommendedName>
        <fullName evidence="1">Glucosidase 2 subunit beta</fullName>
    </recommendedName>
</protein>
<dbReference type="SUPFAM" id="SSF50911">
    <property type="entry name" value="Mannose 6-phosphate receptor domain"/>
    <property type="match status" value="1"/>
</dbReference>
<dbReference type="AlphaFoldDB" id="A0AA48L390"/>
<dbReference type="GO" id="GO:0017177">
    <property type="term" value="C:glucosidase II complex"/>
    <property type="evidence" value="ECO:0007669"/>
    <property type="project" value="TreeGrafter"/>
</dbReference>
<evidence type="ECO:0000256" key="6">
    <source>
        <dbReference type="SAM" id="MobiDB-lite"/>
    </source>
</evidence>
<dbReference type="InterPro" id="IPR028146">
    <property type="entry name" value="PRKCSH_N"/>
</dbReference>
<evidence type="ECO:0000256" key="1">
    <source>
        <dbReference type="ARBA" id="ARBA00022387"/>
    </source>
</evidence>
<name>A0AA48L390_9TREE</name>
<dbReference type="Gene3D" id="4.10.400.10">
    <property type="entry name" value="Low-density Lipoprotein Receptor"/>
    <property type="match status" value="1"/>
</dbReference>
<dbReference type="KEGG" id="ccac:CcaHIS019_0312150"/>
<evidence type="ECO:0000256" key="5">
    <source>
        <dbReference type="SAM" id="Coils"/>
    </source>
</evidence>
<organism evidence="8 9">
    <name type="scientific">Cutaneotrichosporon cavernicola</name>
    <dbReference type="NCBI Taxonomy" id="279322"/>
    <lineage>
        <taxon>Eukaryota</taxon>
        <taxon>Fungi</taxon>
        <taxon>Dikarya</taxon>
        <taxon>Basidiomycota</taxon>
        <taxon>Agaricomycotina</taxon>
        <taxon>Tremellomycetes</taxon>
        <taxon>Trichosporonales</taxon>
        <taxon>Trichosporonaceae</taxon>
        <taxon>Cutaneotrichosporon</taxon>
    </lineage>
</organism>
<dbReference type="PANTHER" id="PTHR12630:SF1">
    <property type="entry name" value="GLUCOSIDASE 2 SUBUNIT BETA"/>
    <property type="match status" value="1"/>
</dbReference>
<evidence type="ECO:0000313" key="9">
    <source>
        <dbReference type="Proteomes" id="UP001233271"/>
    </source>
</evidence>
<keyword evidence="3" id="KW-0256">Endoplasmic reticulum</keyword>
<dbReference type="InterPro" id="IPR044865">
    <property type="entry name" value="MRH_dom"/>
</dbReference>
<gene>
    <name evidence="8" type="ORF">CcaverHIS019_0312150</name>
</gene>
<evidence type="ECO:0000256" key="3">
    <source>
        <dbReference type="ARBA" id="ARBA00022824"/>
    </source>
</evidence>
<feature type="coiled-coil region" evidence="5">
    <location>
        <begin position="180"/>
        <end position="258"/>
    </location>
</feature>
<proteinExistence type="predicted"/>